<dbReference type="AlphaFoldDB" id="A0AAD9UUG7"/>
<keyword evidence="4" id="KW-1185">Reference proteome</keyword>
<feature type="compositionally biased region" description="Low complexity" evidence="2">
    <location>
        <begin position="260"/>
        <end position="274"/>
    </location>
</feature>
<name>A0AAD9UUG7_ACRCE</name>
<accession>A0AAD9UUG7</accession>
<dbReference type="PANTHER" id="PTHR47331">
    <property type="entry name" value="PHD-TYPE DOMAIN-CONTAINING PROTEIN"/>
    <property type="match status" value="1"/>
</dbReference>
<evidence type="ECO:0000313" key="4">
    <source>
        <dbReference type="Proteomes" id="UP001249851"/>
    </source>
</evidence>
<keyword evidence="1" id="KW-0175">Coiled coil</keyword>
<dbReference type="EMBL" id="JARQWQ010000111">
    <property type="protein sequence ID" value="KAK2550396.1"/>
    <property type="molecule type" value="Genomic_DNA"/>
</dbReference>
<feature type="region of interest" description="Disordered" evidence="2">
    <location>
        <begin position="214"/>
        <end position="274"/>
    </location>
</feature>
<proteinExistence type="predicted"/>
<gene>
    <name evidence="3" type="ORF">P5673_028912</name>
</gene>
<feature type="coiled-coil region" evidence="1">
    <location>
        <begin position="156"/>
        <end position="201"/>
    </location>
</feature>
<feature type="non-terminal residue" evidence="3">
    <location>
        <position position="823"/>
    </location>
</feature>
<feature type="compositionally biased region" description="Basic and acidic residues" evidence="2">
    <location>
        <begin position="480"/>
        <end position="502"/>
    </location>
</feature>
<protein>
    <submittedName>
        <fullName evidence="3">Uncharacterized protein</fullName>
    </submittedName>
</protein>
<organism evidence="3 4">
    <name type="scientific">Acropora cervicornis</name>
    <name type="common">Staghorn coral</name>
    <dbReference type="NCBI Taxonomy" id="6130"/>
    <lineage>
        <taxon>Eukaryota</taxon>
        <taxon>Metazoa</taxon>
        <taxon>Cnidaria</taxon>
        <taxon>Anthozoa</taxon>
        <taxon>Hexacorallia</taxon>
        <taxon>Scleractinia</taxon>
        <taxon>Astrocoeniina</taxon>
        <taxon>Acroporidae</taxon>
        <taxon>Acropora</taxon>
    </lineage>
</organism>
<comment type="caution">
    <text evidence="3">The sequence shown here is derived from an EMBL/GenBank/DDBJ whole genome shotgun (WGS) entry which is preliminary data.</text>
</comment>
<sequence length="823" mass="92308">ARSSARVPRPNVTIDSEGVRGERVRVLRKKRGGVLSSITAKRKEIDDLLNDVNNSEPARVKLTEITNLFRSFVEAQNAHNQDEIEATLNFFCDTVNDWLRVTEVKLQDMEITPDDSASQIIPLDHRKLKSSHGSVSSRASRTNSISTARVKEAAKIAEIEAEALALKQRQRLHEAELILQREQFELQLKKEELKLETEYAKAVAREDAYAKAESKCPFPEESQGNTRPSSSPPGSLFKVVKDRHGNVPSKPKQILDERSVSSSPSQGSNESGLSDQAYQILVQQNRVMEEFVKQRQVPVFDGEHLQYCAFIRAFDTVIEPREPDYAGRHNYLEQHTSGRPQEIVRSCLYMAPKEGYTKAKSLLERRFDQKHKIAMACLHQVTNGPRIKAEDAESLEGLSILLSSCTNILRSIGNSSKIESPDIMRKIIDRLPPSLQVKWRENADRILSVEEREIRIEDISDFVEQKSRSLSNPVVGKLPFLEKENTGPKERRSKTRSDEPGAKKLSLTTISEKNLESQEPVVALSSVNKASSADVTKGCLFCHGSHQLTDFSDFAKVSNQDRVDFVMKKRLCFACLRAGHQSRAAIRRNLVSIVVDDMPPSYMFNASVTNTHSPISNFPLRHPLFGNCLTYRSSERTSQGNPGFIETYALLDNGSNTVSFCSLSPLKKLRVSGKTSRLALTTMSTSEEIETLIVKDLEVSDLDENVVIPLREMLARPALPVANHGIPTQEDVERWPHLRGYINLPELDSQVELLIGADVPEALQPREVIDGGPYATRVDLGWVINGPTGRKMKYVPSSCFFVKFTEAHPMHVLILLIHLAAMM</sequence>
<feature type="compositionally biased region" description="Polar residues" evidence="2">
    <location>
        <begin position="222"/>
        <end position="233"/>
    </location>
</feature>
<dbReference type="Proteomes" id="UP001249851">
    <property type="component" value="Unassembled WGS sequence"/>
</dbReference>
<feature type="region of interest" description="Disordered" evidence="2">
    <location>
        <begin position="479"/>
        <end position="506"/>
    </location>
</feature>
<evidence type="ECO:0000256" key="1">
    <source>
        <dbReference type="SAM" id="Coils"/>
    </source>
</evidence>
<reference evidence="3" key="1">
    <citation type="journal article" date="2023" name="G3 (Bethesda)">
        <title>Whole genome assembly and annotation of the endangered Caribbean coral Acropora cervicornis.</title>
        <authorList>
            <person name="Selwyn J.D."/>
            <person name="Vollmer S.V."/>
        </authorList>
    </citation>
    <scope>NUCLEOTIDE SEQUENCE</scope>
    <source>
        <strain evidence="3">K2</strain>
    </source>
</reference>
<reference evidence="3" key="2">
    <citation type="journal article" date="2023" name="Science">
        <title>Genomic signatures of disease resistance in endangered staghorn corals.</title>
        <authorList>
            <person name="Vollmer S.V."/>
            <person name="Selwyn J.D."/>
            <person name="Despard B.A."/>
            <person name="Roesel C.L."/>
        </authorList>
    </citation>
    <scope>NUCLEOTIDE SEQUENCE</scope>
    <source>
        <strain evidence="3">K2</strain>
    </source>
</reference>
<dbReference type="PANTHER" id="PTHR47331:SF1">
    <property type="entry name" value="GAG-LIKE PROTEIN"/>
    <property type="match status" value="1"/>
</dbReference>
<evidence type="ECO:0000313" key="3">
    <source>
        <dbReference type="EMBL" id="KAK2550396.1"/>
    </source>
</evidence>
<evidence type="ECO:0000256" key="2">
    <source>
        <dbReference type="SAM" id="MobiDB-lite"/>
    </source>
</evidence>